<feature type="region of interest" description="Disordered" evidence="1">
    <location>
        <begin position="785"/>
        <end position="826"/>
    </location>
</feature>
<dbReference type="FunFam" id="3.30.780.10:FF:000008">
    <property type="entry name" value="eukaryotic translation initiation factor 2D"/>
    <property type="match status" value="1"/>
</dbReference>
<dbReference type="InterPro" id="IPR015947">
    <property type="entry name" value="PUA-like_sf"/>
</dbReference>
<dbReference type="Pfam" id="PF01253">
    <property type="entry name" value="SUI1"/>
    <property type="match status" value="1"/>
</dbReference>
<feature type="region of interest" description="Disordered" evidence="1">
    <location>
        <begin position="481"/>
        <end position="500"/>
    </location>
</feature>
<comment type="caution">
    <text evidence="3">The sequence shown here is derived from an EMBL/GenBank/DDBJ whole genome shotgun (WGS) entry which is preliminary data.</text>
</comment>
<dbReference type="InterPro" id="IPR042099">
    <property type="entry name" value="ANL_N_sf"/>
</dbReference>
<protein>
    <submittedName>
        <fullName evidence="3">Translation machinery-associated protein 64</fullName>
    </submittedName>
</protein>
<name>A0A0N0DD20_FUSLA</name>
<accession>A0A0N0DD20</accession>
<dbReference type="InterPro" id="IPR048248">
    <property type="entry name" value="PUA_eIF2d-like"/>
</dbReference>
<dbReference type="InterPro" id="IPR039757">
    <property type="entry name" value="EIF2D"/>
</dbReference>
<dbReference type="Pfam" id="PF25304">
    <property type="entry name" value="WHD_eIF2D"/>
    <property type="match status" value="1"/>
</dbReference>
<dbReference type="InterPro" id="IPR057429">
    <property type="entry name" value="WH_eIF2D"/>
</dbReference>
<dbReference type="GO" id="GO:0003743">
    <property type="term" value="F:translation initiation factor activity"/>
    <property type="evidence" value="ECO:0007669"/>
    <property type="project" value="InterPro"/>
</dbReference>
<feature type="compositionally biased region" description="Acidic residues" evidence="1">
    <location>
        <begin position="483"/>
        <end position="497"/>
    </location>
</feature>
<dbReference type="InterPro" id="IPR036877">
    <property type="entry name" value="SUI1_dom_sf"/>
</dbReference>
<dbReference type="EMBL" id="JXCE01000223">
    <property type="protein sequence ID" value="KPA39057.1"/>
    <property type="molecule type" value="Genomic_DNA"/>
</dbReference>
<evidence type="ECO:0000313" key="3">
    <source>
        <dbReference type="EMBL" id="KPA39057.1"/>
    </source>
</evidence>
<dbReference type="PANTHER" id="PTHR12217">
    <property type="entry name" value="EUKARYOTIC TRANSLATION INITIATION FACTOR 2D"/>
    <property type="match status" value="1"/>
</dbReference>
<feature type="compositionally biased region" description="Low complexity" evidence="1">
    <location>
        <begin position="795"/>
        <end position="804"/>
    </location>
</feature>
<dbReference type="CDD" id="cd11608">
    <property type="entry name" value="eIF2D_C"/>
    <property type="match status" value="1"/>
</dbReference>
<dbReference type="SUPFAM" id="SSF88697">
    <property type="entry name" value="PUA domain-like"/>
    <property type="match status" value="1"/>
</dbReference>
<dbReference type="Gene3D" id="3.30.780.10">
    <property type="entry name" value="SUI1-like domain"/>
    <property type="match status" value="1"/>
</dbReference>
<keyword evidence="4" id="KW-1185">Reference proteome</keyword>
<dbReference type="Gene3D" id="3.40.50.12780">
    <property type="entry name" value="N-terminal domain of ligase-like"/>
    <property type="match status" value="1"/>
</dbReference>
<sequence length="1178" mass="131465">MLYSLADVLAVAKTHPFYSDAKYPPNNEAIRVAREKASTQNSQPNYLRRSLIKPLFNLLTFTSQETSSLTPEEAELKARPLLHKKDLYDVIERLVNDVSVENTYRQNVYTSVTGGGSTLSRPLFFATDALENRRHRAYFGDFLNKACLIERGDWVVTIHCGGSLYRSLDLTLETMENAGASVLAAGSYSKPAETVSLLKEFNANVLTGDGTQILAVVHYISTLKEDREKIKLNKIIYTSEALNAAQKAHIYDVLGPVKICSVLGSAEAGPYGVSTPELTPSRPDATYNDFIIDTRMTLIEILPLDYAENKDIPVPDLLPERETGVIAQTVLTRLRNPVVRYITGDVGSLHPLSDQARSQIPQSDLPYLRILRLNGRDRRFSFMWDGFDTRFDNLATLLSEEEYGVLQWQVILSKMRPSLEAFLEIRLMCKEDETGRQAALARLNTFLNIYPPNQHKFKVTFVEDLGGFELSKTGQKVIKFVDREDDENGDEGSEAGSEDLPIREPVYTTQELVAILLDFYNFLATLHFDAANLKTAPPEGWQNLTPEILSILDKSEYVLDLIRHIPYFKQSFWSVGFLYKSQLCDIPEYTLKDFEEEMWWTEDYEFVCTRDSTSSARFITATEQGTVYIGTHPDQDERVLWFQTGKNPRLIPTVYTLWRNPNLIPLLHTPDFVVGEKLKHGADLMVPGLVKARGSAWDKRATTGAVVAVAGLQNDTVPIWVGTCQIDVQNLPDDLRGQKGVAVKALHWAGDECWNWKLLGSGGIDPPSNLEAWSGLGAGLSSQLTKMSLEDESQPTEPSPSTQPEESRATADDADDANNADEEQEPMTREIDNAFHQAFLYAAYKAKQSGSPPHYGLNFPLQPSFIIANMIQPNLRSQSRHYNIKKTSWKNTKKFIKELHKQNIVLAKDRNGGETVILDIDFDDAQINGFRPYRLPTPKTPAAEGSASTGDAGQSSNSASVEQKINIQFVYRPSSKLVPTLLPSKTDFYSAQEISAALKSYIDEHPELGGQGNSSVKLDPFIANDILGNRPTDDDRSWLAAGRITRSALQKRVLDDTHLCQPFHIISQGRPSADQKPKAGSPPRILITMEKRTGTKVVTKISNLEPFFIDPQVLAPELQKKCAGSASVGQVAGAKPGLMEVVVQGDQRKILTNDILGKRGIDMKWVDIVDKTKPKKKT</sequence>
<reference evidence="3 4" key="1">
    <citation type="submission" date="2015-04" db="EMBL/GenBank/DDBJ databases">
        <title>The draft genome sequence of Fusarium langsethiae, a T-2/HT-2 mycotoxin producer.</title>
        <authorList>
            <person name="Lysoe E."/>
            <person name="Divon H.H."/>
            <person name="Terzi V."/>
            <person name="Orru L."/>
            <person name="Lamontanara A."/>
            <person name="Kolseth A.-K."/>
            <person name="Frandsen R.J."/>
            <person name="Nielsen K."/>
            <person name="Thrane U."/>
        </authorList>
    </citation>
    <scope>NUCLEOTIDE SEQUENCE [LARGE SCALE GENOMIC DNA]</scope>
    <source>
        <strain evidence="3 4">Fl201059</strain>
    </source>
</reference>
<dbReference type="GO" id="GO:0001731">
    <property type="term" value="P:formation of translation preinitiation complex"/>
    <property type="evidence" value="ECO:0007669"/>
    <property type="project" value="InterPro"/>
</dbReference>
<evidence type="ECO:0000256" key="1">
    <source>
        <dbReference type="SAM" id="MobiDB-lite"/>
    </source>
</evidence>
<evidence type="ECO:0000259" key="2">
    <source>
        <dbReference type="PROSITE" id="PS50296"/>
    </source>
</evidence>
<feature type="region of interest" description="Disordered" evidence="1">
    <location>
        <begin position="933"/>
        <end position="959"/>
    </location>
</feature>
<feature type="domain" description="SUI1" evidence="2">
    <location>
        <begin position="1085"/>
        <end position="1159"/>
    </location>
</feature>
<dbReference type="SUPFAM" id="SSF56801">
    <property type="entry name" value="Acetyl-CoA synthetase-like"/>
    <property type="match status" value="1"/>
</dbReference>
<dbReference type="Gene3D" id="3.10.400.20">
    <property type="match status" value="1"/>
</dbReference>
<dbReference type="Pfam" id="PF26292">
    <property type="entry name" value="PUA_elF2D"/>
    <property type="match status" value="1"/>
</dbReference>
<dbReference type="InterPro" id="IPR039759">
    <property type="entry name" value="eIF2D_SUI1"/>
</dbReference>
<dbReference type="Proteomes" id="UP000037904">
    <property type="component" value="Unassembled WGS sequence"/>
</dbReference>
<evidence type="ECO:0000313" key="4">
    <source>
        <dbReference type="Proteomes" id="UP000037904"/>
    </source>
</evidence>
<dbReference type="PANTHER" id="PTHR12217:SF4">
    <property type="entry name" value="EUKARYOTIC TRANSLATION INITIATION FACTOR 2D"/>
    <property type="match status" value="1"/>
</dbReference>
<dbReference type="PROSITE" id="PS50296">
    <property type="entry name" value="SUI1"/>
    <property type="match status" value="1"/>
</dbReference>
<dbReference type="SUPFAM" id="SSF55159">
    <property type="entry name" value="eIF1-like"/>
    <property type="match status" value="1"/>
</dbReference>
<feature type="compositionally biased region" description="Acidic residues" evidence="1">
    <location>
        <begin position="812"/>
        <end position="825"/>
    </location>
</feature>
<dbReference type="InterPro" id="IPR001950">
    <property type="entry name" value="SUI1"/>
</dbReference>
<gene>
    <name evidence="3" type="ORF">FLAG1_08095</name>
</gene>
<dbReference type="AlphaFoldDB" id="A0A0N0DD20"/>
<feature type="compositionally biased region" description="Polar residues" evidence="1">
    <location>
        <begin position="946"/>
        <end position="959"/>
    </location>
</feature>
<proteinExistence type="predicted"/>
<organism evidence="3 4">
    <name type="scientific">Fusarium langsethiae</name>
    <dbReference type="NCBI Taxonomy" id="179993"/>
    <lineage>
        <taxon>Eukaryota</taxon>
        <taxon>Fungi</taxon>
        <taxon>Dikarya</taxon>
        <taxon>Ascomycota</taxon>
        <taxon>Pezizomycotina</taxon>
        <taxon>Sordariomycetes</taxon>
        <taxon>Hypocreomycetidae</taxon>
        <taxon>Hypocreales</taxon>
        <taxon>Nectriaceae</taxon>
        <taxon>Fusarium</taxon>
    </lineage>
</organism>